<gene>
    <name evidence="1" type="ordered locus">Swit_3047</name>
</gene>
<dbReference type="SUPFAM" id="SSF51197">
    <property type="entry name" value="Clavaminate synthase-like"/>
    <property type="match status" value="1"/>
</dbReference>
<dbReference type="KEGG" id="swi:Swit_3047"/>
<dbReference type="Proteomes" id="UP000001989">
    <property type="component" value="Chromosome"/>
</dbReference>
<organism evidence="1 2">
    <name type="scientific">Rhizorhabdus wittichii (strain DSM 6014 / CCUG 31198 / JCM 15750 / NBRC 105917 / EY 4224 / RW1)</name>
    <name type="common">Sphingomonas wittichii</name>
    <dbReference type="NCBI Taxonomy" id="392499"/>
    <lineage>
        <taxon>Bacteria</taxon>
        <taxon>Pseudomonadati</taxon>
        <taxon>Pseudomonadota</taxon>
        <taxon>Alphaproteobacteria</taxon>
        <taxon>Sphingomonadales</taxon>
        <taxon>Sphingomonadaceae</taxon>
        <taxon>Rhizorhabdus</taxon>
    </lineage>
</organism>
<evidence type="ECO:0000313" key="1">
    <source>
        <dbReference type="EMBL" id="ABQ69397.1"/>
    </source>
</evidence>
<dbReference type="InterPro" id="IPR008775">
    <property type="entry name" value="Phytyl_CoA_dOase-like"/>
</dbReference>
<dbReference type="PANTHER" id="PTHR20883">
    <property type="entry name" value="PHYTANOYL-COA DIOXYGENASE DOMAIN CONTAINING 1"/>
    <property type="match status" value="1"/>
</dbReference>
<dbReference type="GO" id="GO:0016706">
    <property type="term" value="F:2-oxoglutarate-dependent dioxygenase activity"/>
    <property type="evidence" value="ECO:0007669"/>
    <property type="project" value="UniProtKB-ARBA"/>
</dbReference>
<protein>
    <submittedName>
        <fullName evidence="1">Phytanoyl-CoA dioxygenase</fullName>
    </submittedName>
</protein>
<evidence type="ECO:0000313" key="2">
    <source>
        <dbReference type="Proteomes" id="UP000001989"/>
    </source>
</evidence>
<reference evidence="1 2" key="1">
    <citation type="journal article" date="2010" name="J. Bacteriol.">
        <title>Genome sequence of the dioxin-mineralizing bacterium Sphingomonas wittichii RW1.</title>
        <authorList>
            <person name="Miller T.R."/>
            <person name="Delcher A.L."/>
            <person name="Salzberg S.L."/>
            <person name="Saunders E."/>
            <person name="Detter J.C."/>
            <person name="Halden R.U."/>
        </authorList>
    </citation>
    <scope>NUCLEOTIDE SEQUENCE [LARGE SCALE GENOMIC DNA]</scope>
    <source>
        <strain evidence="2">DSM 6014 / CCUG 31198 / JCM 15750 / NBRC 105917 / EY 4224 / RW1</strain>
    </source>
</reference>
<dbReference type="AlphaFoldDB" id="A0A9J9HDF2"/>
<dbReference type="Gene3D" id="2.60.120.620">
    <property type="entry name" value="q2cbj1_9rhob like domain"/>
    <property type="match status" value="1"/>
</dbReference>
<proteinExistence type="predicted"/>
<keyword evidence="1" id="KW-0560">Oxidoreductase</keyword>
<dbReference type="EMBL" id="CP000699">
    <property type="protein sequence ID" value="ABQ69397.1"/>
    <property type="molecule type" value="Genomic_DNA"/>
</dbReference>
<sequence>MARLDSGLITEADLTALDEDGAIIVRNVFDRDWVERTRRASAAAVERQLAGMEAAGRPRPAEPAFHNVLYMHLDDPEFRVIALQSPAALLARDLMQTDKVVLYADHLLVKEPGAQTRTPWHQDLPYWPVRGRQITSLWIALDPVTRDSGALEYVRGSHRWGKMYQPQNFDGSGGYGDFEPLPDIEGERERYDILQWDLEPGDVIVHDVGVLHGAGANARQDRSRRALSLRYVGDDARWHADGARNVPSGVRVADLRDGDPLDKDGAHMVAPLPPLVAA</sequence>
<dbReference type="GO" id="GO:0005506">
    <property type="term" value="F:iron ion binding"/>
    <property type="evidence" value="ECO:0007669"/>
    <property type="project" value="UniProtKB-ARBA"/>
</dbReference>
<dbReference type="Pfam" id="PF05721">
    <property type="entry name" value="PhyH"/>
    <property type="match status" value="1"/>
</dbReference>
<name>A0A9J9HDF2_RHIWR</name>
<dbReference type="PANTHER" id="PTHR20883:SF49">
    <property type="entry name" value="PHYTANOYL-COA DIOXYGENASE"/>
    <property type="match status" value="1"/>
</dbReference>
<accession>A0A9J9HDF2</accession>
<keyword evidence="2" id="KW-1185">Reference proteome</keyword>
<keyword evidence="1" id="KW-0223">Dioxygenase</keyword>